<protein>
    <submittedName>
        <fullName evidence="2">Uncharacterized protein</fullName>
    </submittedName>
</protein>
<proteinExistence type="predicted"/>
<evidence type="ECO:0000313" key="2">
    <source>
        <dbReference type="EMBL" id="KAJ7348119.1"/>
    </source>
</evidence>
<accession>A0AAD7A2E1</accession>
<feature type="region of interest" description="Disordered" evidence="1">
    <location>
        <begin position="1"/>
        <end position="49"/>
    </location>
</feature>
<organism evidence="2 3">
    <name type="scientific">Mycena albidolilacea</name>
    <dbReference type="NCBI Taxonomy" id="1033008"/>
    <lineage>
        <taxon>Eukaryota</taxon>
        <taxon>Fungi</taxon>
        <taxon>Dikarya</taxon>
        <taxon>Basidiomycota</taxon>
        <taxon>Agaricomycotina</taxon>
        <taxon>Agaricomycetes</taxon>
        <taxon>Agaricomycetidae</taxon>
        <taxon>Agaricales</taxon>
        <taxon>Marasmiineae</taxon>
        <taxon>Mycenaceae</taxon>
        <taxon>Mycena</taxon>
    </lineage>
</organism>
<reference evidence="2" key="1">
    <citation type="submission" date="2023-03" db="EMBL/GenBank/DDBJ databases">
        <title>Massive genome expansion in bonnet fungi (Mycena s.s.) driven by repeated elements and novel gene families across ecological guilds.</title>
        <authorList>
            <consortium name="Lawrence Berkeley National Laboratory"/>
            <person name="Harder C.B."/>
            <person name="Miyauchi S."/>
            <person name="Viragh M."/>
            <person name="Kuo A."/>
            <person name="Thoen E."/>
            <person name="Andreopoulos B."/>
            <person name="Lu D."/>
            <person name="Skrede I."/>
            <person name="Drula E."/>
            <person name="Henrissat B."/>
            <person name="Morin E."/>
            <person name="Kohler A."/>
            <person name="Barry K."/>
            <person name="LaButti K."/>
            <person name="Morin E."/>
            <person name="Salamov A."/>
            <person name="Lipzen A."/>
            <person name="Mereny Z."/>
            <person name="Hegedus B."/>
            <person name="Baldrian P."/>
            <person name="Stursova M."/>
            <person name="Weitz H."/>
            <person name="Taylor A."/>
            <person name="Grigoriev I.V."/>
            <person name="Nagy L.G."/>
            <person name="Martin F."/>
            <person name="Kauserud H."/>
        </authorList>
    </citation>
    <scope>NUCLEOTIDE SEQUENCE</scope>
    <source>
        <strain evidence="2">CBHHK002</strain>
    </source>
</reference>
<keyword evidence="3" id="KW-1185">Reference proteome</keyword>
<dbReference type="EMBL" id="JARIHO010000018">
    <property type="protein sequence ID" value="KAJ7348119.1"/>
    <property type="molecule type" value="Genomic_DNA"/>
</dbReference>
<feature type="region of interest" description="Disordered" evidence="1">
    <location>
        <begin position="258"/>
        <end position="294"/>
    </location>
</feature>
<dbReference type="Proteomes" id="UP001218218">
    <property type="component" value="Unassembled WGS sequence"/>
</dbReference>
<gene>
    <name evidence="2" type="ORF">DFH08DRAFT_698769</name>
</gene>
<evidence type="ECO:0000313" key="3">
    <source>
        <dbReference type="Proteomes" id="UP001218218"/>
    </source>
</evidence>
<comment type="caution">
    <text evidence="2">The sequence shown here is derived from an EMBL/GenBank/DDBJ whole genome shotgun (WGS) entry which is preliminary data.</text>
</comment>
<name>A0AAD7A2E1_9AGAR</name>
<feature type="compositionally biased region" description="Acidic residues" evidence="1">
    <location>
        <begin position="280"/>
        <end position="294"/>
    </location>
</feature>
<feature type="compositionally biased region" description="Polar residues" evidence="1">
    <location>
        <begin position="12"/>
        <end position="31"/>
    </location>
</feature>
<evidence type="ECO:0000256" key="1">
    <source>
        <dbReference type="SAM" id="MobiDB-lite"/>
    </source>
</evidence>
<sequence>MRAHPPTRFDLSPSNLVASTSRLPQTPSQTPSRRRGQEENDDDLENIDPVLWSPSKKMRSLYAHLGTTSAGSLLLSSPKVKSYNTAILPPVIQAVPCSLVTPNWTLSNPSTSTEPYKTRGKLETTVTDLQNELTLARQHVVVRDQIIEQANATMVFQNMGLKRMNEALYQKEEKGTADRAKLFKGKAQCLSSDEFYNAVRELDEGRKSKSADKEAKKLERERKKVLQAELDKEWAEMKERHRKAVEAWSADCSKLVAEGVRKKDLPPKPKLRKKPKLPVVEDDESDEEEEEGDA</sequence>
<dbReference type="AlphaFoldDB" id="A0AAD7A2E1"/>